<organism evidence="2 3">
    <name type="scientific">Didymella rabiei</name>
    <name type="common">Chickpea ascochyta blight fungus</name>
    <name type="synonym">Mycosphaerella rabiei</name>
    <dbReference type="NCBI Taxonomy" id="5454"/>
    <lineage>
        <taxon>Eukaryota</taxon>
        <taxon>Fungi</taxon>
        <taxon>Dikarya</taxon>
        <taxon>Ascomycota</taxon>
        <taxon>Pezizomycotina</taxon>
        <taxon>Dothideomycetes</taxon>
        <taxon>Pleosporomycetidae</taxon>
        <taxon>Pleosporales</taxon>
        <taxon>Pleosporineae</taxon>
        <taxon>Didymellaceae</taxon>
        <taxon>Ascochyta</taxon>
    </lineage>
</organism>
<accession>A0A163IYE1</accession>
<feature type="compositionally biased region" description="Polar residues" evidence="1">
    <location>
        <begin position="264"/>
        <end position="273"/>
    </location>
</feature>
<reference evidence="2 3" key="1">
    <citation type="journal article" date="2016" name="Sci. Rep.">
        <title>Draft genome sequencing and secretome analysis of fungal phytopathogen Ascochyta rabiei provides insight into the necrotrophic effector repertoire.</title>
        <authorList>
            <person name="Verma S."/>
            <person name="Gazara R.K."/>
            <person name="Nizam S."/>
            <person name="Parween S."/>
            <person name="Chattopadhyay D."/>
            <person name="Verma P.K."/>
        </authorList>
    </citation>
    <scope>NUCLEOTIDE SEQUENCE [LARGE SCALE GENOMIC DNA]</scope>
    <source>
        <strain evidence="2 3">ArDII</strain>
    </source>
</reference>
<keyword evidence="3" id="KW-1185">Reference proteome</keyword>
<dbReference type="OrthoDB" id="3789882at2759"/>
<feature type="region of interest" description="Disordered" evidence="1">
    <location>
        <begin position="288"/>
        <end position="333"/>
    </location>
</feature>
<feature type="compositionally biased region" description="Basic and acidic residues" evidence="1">
    <location>
        <begin position="151"/>
        <end position="160"/>
    </location>
</feature>
<proteinExistence type="predicted"/>
<feature type="compositionally biased region" description="Low complexity" evidence="1">
    <location>
        <begin position="174"/>
        <end position="187"/>
    </location>
</feature>
<sequence>MMTPYSATEIAFVIMYADYCVLHHLDYRATIAIEFNKRFPRNVVWKNLRSKLMRFFDHCGLSKPSVTEFGRLGAKYLNISDIPSDVRIELERTRDEWGLLSLDPETTMPEPSVPIAGLDDRASPSSVTKSFSSEEQITNQRDNNHRTTTSRIEDTPEHSYAEISSTDEEDRILSPSFSPSPTSVISSNRALGKRREATPIDADDFEYGSTSKRRKTTGAPSNHPAASVGNRKVAVQRTHGLTRTLRISKPDDHAANKNKFRAPNSHTLSSASGGTRIAPWINTDDWHEDAQTSASSRSLGNVDKSTEPSADNAVSPNDHSLKPSDAGTCKRKDVELSDDEVADVNVAPKRQNTSSISLESVNQKVDACFDMISNMITNQRNLPEEYSEHVHQLIRTFKDPNGSIFENLIRDLDSQRSLKTKHRIMVQKLVEFVDLSNGTVFPKVPAQNEVDKVWTALYEHIVSTVGPNNITPCPTPEGAGYLTCAAEGIANGRIPDDQLETCVESLQQYLQSPHAQQTLFSALFSRWGFTTPEPMLRTMHSDGMMQLYSAVKNAAQDAQSEGLERVQHYDKVATKHMFEDADFQTVHVSRRRSEFRLRFEMAKEKLCRPSNIPTSLSPSRFAKEVVALKQKLLLSPKEYRIHFVRPGNTFRASRMRACDETNEPVSDEKAAGKRVLLCMFPMLTCEEPQAMKEDAKVVDVLCRNKSFFPTFKESMQIPNPELLPSKAVVLVSQD</sequence>
<name>A0A163IYE1_DIDRA</name>
<evidence type="ECO:0000256" key="1">
    <source>
        <dbReference type="SAM" id="MobiDB-lite"/>
    </source>
</evidence>
<gene>
    <name evidence="2" type="ORF">ST47_g2823</name>
</gene>
<dbReference type="AlphaFoldDB" id="A0A163IYE1"/>
<evidence type="ECO:0000313" key="3">
    <source>
        <dbReference type="Proteomes" id="UP000076837"/>
    </source>
</evidence>
<dbReference type="EMBL" id="JYNV01000116">
    <property type="protein sequence ID" value="KZM26024.1"/>
    <property type="molecule type" value="Genomic_DNA"/>
</dbReference>
<feature type="compositionally biased region" description="Polar residues" evidence="1">
    <location>
        <begin position="307"/>
        <end position="318"/>
    </location>
</feature>
<comment type="caution">
    <text evidence="2">The sequence shown here is derived from an EMBL/GenBank/DDBJ whole genome shotgun (WGS) entry which is preliminary data.</text>
</comment>
<protein>
    <submittedName>
        <fullName evidence="2">Uncharacterized protein</fullName>
    </submittedName>
</protein>
<dbReference type="Proteomes" id="UP000076837">
    <property type="component" value="Unassembled WGS sequence"/>
</dbReference>
<evidence type="ECO:0000313" key="2">
    <source>
        <dbReference type="EMBL" id="KZM26024.1"/>
    </source>
</evidence>
<feature type="compositionally biased region" description="Polar residues" evidence="1">
    <location>
        <begin position="123"/>
        <end position="150"/>
    </location>
</feature>
<feature type="region of interest" description="Disordered" evidence="1">
    <location>
        <begin position="102"/>
        <end position="276"/>
    </location>
</feature>